<organism evidence="1 2">
    <name type="scientific">Curvularia clavata</name>
    <dbReference type="NCBI Taxonomy" id="95742"/>
    <lineage>
        <taxon>Eukaryota</taxon>
        <taxon>Fungi</taxon>
        <taxon>Dikarya</taxon>
        <taxon>Ascomycota</taxon>
        <taxon>Pezizomycotina</taxon>
        <taxon>Dothideomycetes</taxon>
        <taxon>Pleosporomycetidae</taxon>
        <taxon>Pleosporales</taxon>
        <taxon>Pleosporineae</taxon>
        <taxon>Pleosporaceae</taxon>
        <taxon>Curvularia</taxon>
    </lineage>
</organism>
<dbReference type="PANTHER" id="PTHR10622">
    <property type="entry name" value="HET DOMAIN-CONTAINING PROTEIN"/>
    <property type="match status" value="1"/>
</dbReference>
<evidence type="ECO:0000313" key="1">
    <source>
        <dbReference type="EMBL" id="USP74572.1"/>
    </source>
</evidence>
<protein>
    <submittedName>
        <fullName evidence="1">Uncharacterized protein</fullName>
    </submittedName>
</protein>
<evidence type="ECO:0000313" key="2">
    <source>
        <dbReference type="Proteomes" id="UP001056012"/>
    </source>
</evidence>
<keyword evidence="2" id="KW-1185">Reference proteome</keyword>
<dbReference type="OrthoDB" id="20872at2759"/>
<dbReference type="VEuPathDB" id="FungiDB:yc1106_01846"/>
<dbReference type="Proteomes" id="UP001056012">
    <property type="component" value="Chromosome 1"/>
</dbReference>
<dbReference type="EMBL" id="CP089274">
    <property type="protein sequence ID" value="USP74572.1"/>
    <property type="molecule type" value="Genomic_DNA"/>
</dbReference>
<accession>A0A9Q9DPI5</accession>
<name>A0A9Q9DPI5_CURCL</name>
<dbReference type="AlphaFoldDB" id="A0A9Q9DPI5"/>
<gene>
    <name evidence="1" type="ORF">yc1106_01846</name>
</gene>
<proteinExistence type="predicted"/>
<dbReference type="PANTHER" id="PTHR10622:SF12">
    <property type="entry name" value="HET DOMAIN-CONTAINING PROTEIN"/>
    <property type="match status" value="1"/>
</dbReference>
<sequence>MSVREKKLTLSTPILVDKSSSAELTESINSMFQWYKSAQVCYAFLEDLIPGHEPEDMMQNCRWFSRGWTLQELIAPPVLKFFNKSWDFIGTKADYARSISRFTKIHERALLGARELSSFCIAQRMAWAAGRQTKRQEDVAYCLLGIFDVNMPLIYGEGRKAFRRLQEEIVKRDNDFTILFWRCLQDSYQKFIGCFAPSPANFADKHNVVASSNSLGEFSTTNKGLSLSTKVSLQLVNIQRTGGSLRTVYFMPLGIDPTGRSLMHGIFLRKLAPHFYCRLAENNLEILRRTYGRQDIRNSHIVMDSRVALSKAFASCRKMTLSVQPSEKVNIISAFPTAYWDHTGNMFLDNGYSLDLSNIALLLELEILVKTDYIPVKLLCYRRKPFLGFDLGVLDDGCPFNQSHLIYADRYQESGVPWDVIGYDKTKKWPLRNELTVKTKNGFFWLSFGTKVDHITSVWGQIQTQRLVVSVVRMGETS</sequence>
<reference evidence="1" key="1">
    <citation type="submission" date="2021-12" db="EMBL/GenBank/DDBJ databases">
        <title>Curvularia clavata genome.</title>
        <authorList>
            <person name="Cao Y."/>
        </authorList>
    </citation>
    <scope>NUCLEOTIDE SEQUENCE</scope>
    <source>
        <strain evidence="1">Yc1106</strain>
    </source>
</reference>